<dbReference type="EMBL" id="MLJW01004526">
    <property type="protein sequence ID" value="OIQ69803.1"/>
    <property type="molecule type" value="Genomic_DNA"/>
</dbReference>
<reference evidence="1" key="1">
    <citation type="submission" date="2016-10" db="EMBL/GenBank/DDBJ databases">
        <title>Sequence of Gallionella enrichment culture.</title>
        <authorList>
            <person name="Poehlein A."/>
            <person name="Muehling M."/>
            <person name="Daniel R."/>
        </authorList>
    </citation>
    <scope>NUCLEOTIDE SEQUENCE</scope>
</reference>
<protein>
    <submittedName>
        <fullName evidence="1">Uncharacterized protein</fullName>
    </submittedName>
</protein>
<comment type="caution">
    <text evidence="1">The sequence shown here is derived from an EMBL/GenBank/DDBJ whole genome shotgun (WGS) entry which is preliminary data.</text>
</comment>
<proteinExistence type="predicted"/>
<gene>
    <name evidence="1" type="ORF">GALL_485920</name>
</gene>
<accession>A0A1J5PWW5</accession>
<dbReference type="AlphaFoldDB" id="A0A1J5PWW5"/>
<sequence>MEWVGQWSMGCYKPFVNDTTYGQACPTGQIKQSSMVMDAYGTYVKVIACSGSAAQSFVTGGYAVPNPSATSSTIGSAATPIAARSTANTGAVSNSLQVQQVYGNTQSPGLRLTLSDQTTCTVSVLPASIAANQSADEVDGNCVPPGGAVYGVSGSMSDAGNLHLSGRSPVTSTPITIKGVVPASTQPLAGSPAAFYQMEAKHGWLPNSKPIPVSGVVTTLYSGAFQTNWEGIAAPLRFQDGTYCSVMVGPDVSGSRFLQTNGCSTPYAGQPALLLQGSWSDSTGQFTLKGVLQNGRPFVGTGVLSAPSP</sequence>
<evidence type="ECO:0000313" key="1">
    <source>
        <dbReference type="EMBL" id="OIQ69803.1"/>
    </source>
</evidence>
<organism evidence="1">
    <name type="scientific">mine drainage metagenome</name>
    <dbReference type="NCBI Taxonomy" id="410659"/>
    <lineage>
        <taxon>unclassified sequences</taxon>
        <taxon>metagenomes</taxon>
        <taxon>ecological metagenomes</taxon>
    </lineage>
</organism>
<name>A0A1J5PWW5_9ZZZZ</name>